<dbReference type="SUPFAM" id="SSF55166">
    <property type="entry name" value="Hedgehog/DD-peptidase"/>
    <property type="match status" value="1"/>
</dbReference>
<dbReference type="AlphaFoldDB" id="A0A2S1LZE9"/>
<dbReference type="Pfam" id="PF13539">
    <property type="entry name" value="Peptidase_M15_4"/>
    <property type="match status" value="1"/>
</dbReference>
<proteinExistence type="predicted"/>
<dbReference type="Gene3D" id="3.30.1380.10">
    <property type="match status" value="1"/>
</dbReference>
<gene>
    <name evidence="4" type="ORF">BEH_24305</name>
</gene>
<dbReference type="GO" id="GO:0008233">
    <property type="term" value="F:peptidase activity"/>
    <property type="evidence" value="ECO:0007669"/>
    <property type="project" value="InterPro"/>
</dbReference>
<dbReference type="InterPro" id="IPR039561">
    <property type="entry name" value="Peptidase_M15C"/>
</dbReference>
<reference evidence="5" key="2">
    <citation type="submission" date="2015-06" db="EMBL/GenBank/DDBJ databases">
        <title>Genome Sequence of Bacillus endophyticus and Analysis of its Companion Mechanism in the Ketogulonigenium vulgare-Bacillus strain Consortium.</title>
        <authorList>
            <person name="Jia N."/>
            <person name="Du J."/>
            <person name="Ding M.-Z."/>
            <person name="Gao F."/>
            <person name="Yuan Y.-J."/>
        </authorList>
    </citation>
    <scope>NUCLEOTIDE SEQUENCE [LARGE SCALE GENOMIC DNA]</scope>
    <source>
        <strain evidence="5">Hbe603</strain>
    </source>
</reference>
<feature type="compositionally biased region" description="Basic and acidic residues" evidence="1">
    <location>
        <begin position="232"/>
        <end position="255"/>
    </location>
</feature>
<evidence type="ECO:0000259" key="3">
    <source>
        <dbReference type="Pfam" id="PF13539"/>
    </source>
</evidence>
<dbReference type="KEGG" id="beo:BEH_24305"/>
<evidence type="ECO:0000256" key="1">
    <source>
        <dbReference type="SAM" id="MobiDB-lite"/>
    </source>
</evidence>
<sequence length="355" mass="39491">MAKTTLKYLKDRSEKKVVGLHQTIASKALQLVEMAYNKGYYIAITQGLRTPDEQNALYAQGRTKPGKIVTNAKGGQSIHNYGLAFDFAVFDENQNPVWTGNTYNKVGALGKQLGLEWGGDWKSFKDLPHFEYTFGLTLKQLQAGKRPPGSAVIGTVPNSNNYLDKGDQGTLVKGLQGKLQALGFNIGSTGIDGFFGADTEKAVKEFQKKHGLVIDGLVGTATQAKIDAEYKKLSEKPKEETPVTPPKKEESKVDTSKLPVSKQFEPEVREATERGITNGARPQDVATREEVMVMAKRAGDFRPFQVEEMHKTFVEVKDKLPLEKPEMWEEKLKNGNVSIQEVLYFLTQLTLRSFK</sequence>
<feature type="domain" description="Peptidase M15C" evidence="3">
    <location>
        <begin position="71"/>
        <end position="132"/>
    </location>
</feature>
<reference evidence="4 5" key="1">
    <citation type="journal article" date="2015" name="PLoS ONE">
        <title>Genome Sequence of Bacillus endophyticus and Analysis of Its Companion Mechanism in the Ketogulonigenium vulgare-Bacillus Strain Consortium.</title>
        <authorList>
            <person name="Jia N."/>
            <person name="Du J."/>
            <person name="Ding M.Z."/>
            <person name="Gao F."/>
            <person name="Yuan Y.J."/>
        </authorList>
    </citation>
    <scope>NUCLEOTIDE SEQUENCE [LARGE SCALE GENOMIC DNA]</scope>
    <source>
        <strain evidence="4 5">Hbe603</strain>
    </source>
</reference>
<dbReference type="Gene3D" id="1.10.101.10">
    <property type="entry name" value="PGBD-like superfamily/PGBD"/>
    <property type="match status" value="1"/>
</dbReference>
<dbReference type="OrthoDB" id="9799970at2"/>
<dbReference type="Pfam" id="PF01471">
    <property type="entry name" value="PG_binding_1"/>
    <property type="match status" value="1"/>
</dbReference>
<dbReference type="InterPro" id="IPR036366">
    <property type="entry name" value="PGBDSf"/>
</dbReference>
<accession>A0A2S1LZE9</accession>
<keyword evidence="5" id="KW-1185">Reference proteome</keyword>
<dbReference type="EMBL" id="CP011974">
    <property type="protein sequence ID" value="AWG44188.1"/>
    <property type="molecule type" value="Genomic_DNA"/>
</dbReference>
<dbReference type="InterPro" id="IPR009045">
    <property type="entry name" value="Zn_M74/Hedgehog-like"/>
</dbReference>
<dbReference type="Proteomes" id="UP000036202">
    <property type="component" value="Chromosome"/>
</dbReference>
<dbReference type="InterPro" id="IPR036365">
    <property type="entry name" value="PGBD-like_sf"/>
</dbReference>
<evidence type="ECO:0000313" key="4">
    <source>
        <dbReference type="EMBL" id="AWG44188.1"/>
    </source>
</evidence>
<dbReference type="SUPFAM" id="SSF47090">
    <property type="entry name" value="PGBD-like"/>
    <property type="match status" value="1"/>
</dbReference>
<feature type="region of interest" description="Disordered" evidence="1">
    <location>
        <begin position="232"/>
        <end position="259"/>
    </location>
</feature>
<name>A0A2S1LZE9_9BACI</name>
<dbReference type="RefSeq" id="WP_063592700.1">
    <property type="nucleotide sequence ID" value="NZ_CP011974.1"/>
</dbReference>
<feature type="domain" description="Peptidoglycan binding-like" evidence="2">
    <location>
        <begin position="169"/>
        <end position="225"/>
    </location>
</feature>
<protein>
    <submittedName>
        <fullName evidence="4">Uncharacterized protein</fullName>
    </submittedName>
</protein>
<evidence type="ECO:0000313" key="5">
    <source>
        <dbReference type="Proteomes" id="UP000036202"/>
    </source>
</evidence>
<dbReference type="CDD" id="cd14845">
    <property type="entry name" value="L-Ala-D-Glu_peptidase_like"/>
    <property type="match status" value="1"/>
</dbReference>
<dbReference type="InterPro" id="IPR002477">
    <property type="entry name" value="Peptidoglycan-bd-like"/>
</dbReference>
<organism evidence="4 5">
    <name type="scientific">Priestia filamentosa</name>
    <dbReference type="NCBI Taxonomy" id="1402861"/>
    <lineage>
        <taxon>Bacteria</taxon>
        <taxon>Bacillati</taxon>
        <taxon>Bacillota</taxon>
        <taxon>Bacilli</taxon>
        <taxon>Bacillales</taxon>
        <taxon>Bacillaceae</taxon>
        <taxon>Priestia</taxon>
    </lineage>
</organism>
<evidence type="ECO:0000259" key="2">
    <source>
        <dbReference type="Pfam" id="PF01471"/>
    </source>
</evidence>